<reference evidence="2" key="1">
    <citation type="journal article" date="2024" name="Gigascience">
        <title>Chromosome-level genome of the poultry shaft louse Menopon gallinae provides insight into the host-switching and adaptive evolution of parasitic lice.</title>
        <authorList>
            <person name="Xu Y."/>
            <person name="Ma L."/>
            <person name="Liu S."/>
            <person name="Liang Y."/>
            <person name="Liu Q."/>
            <person name="He Z."/>
            <person name="Tian L."/>
            <person name="Duan Y."/>
            <person name="Cai W."/>
            <person name="Li H."/>
            <person name="Song F."/>
        </authorList>
    </citation>
    <scope>NUCLEOTIDE SEQUENCE</scope>
    <source>
        <strain evidence="2">Cailab_2023a</strain>
    </source>
</reference>
<dbReference type="GO" id="GO:0005829">
    <property type="term" value="C:cytosol"/>
    <property type="evidence" value="ECO:0007669"/>
    <property type="project" value="TreeGrafter"/>
</dbReference>
<comment type="caution">
    <text evidence="2">The sequence shown here is derived from an EMBL/GenBank/DDBJ whole genome shotgun (WGS) entry which is preliminary data.</text>
</comment>
<feature type="domain" description="Elongation factor EFG" evidence="1">
    <location>
        <begin position="3"/>
        <end position="65"/>
    </location>
</feature>
<evidence type="ECO:0000313" key="2">
    <source>
        <dbReference type="EMBL" id="KAL0270763.1"/>
    </source>
</evidence>
<dbReference type="Gene3D" id="3.30.70.240">
    <property type="match status" value="1"/>
</dbReference>
<gene>
    <name evidence="2" type="ORF">PYX00_008062</name>
</gene>
<protein>
    <recommendedName>
        <fullName evidence="1">Elongation factor EFG domain-containing protein</fullName>
    </recommendedName>
</protein>
<dbReference type="InterPro" id="IPR000640">
    <property type="entry name" value="EFG_V-like"/>
</dbReference>
<dbReference type="GO" id="GO:0042256">
    <property type="term" value="P:cytosolic ribosome assembly"/>
    <property type="evidence" value="ECO:0007669"/>
    <property type="project" value="TreeGrafter"/>
</dbReference>
<dbReference type="EMBL" id="JARGDH010000004">
    <property type="protein sequence ID" value="KAL0270763.1"/>
    <property type="molecule type" value="Genomic_DNA"/>
</dbReference>
<dbReference type="GO" id="GO:0003924">
    <property type="term" value="F:GTPase activity"/>
    <property type="evidence" value="ECO:0007669"/>
    <property type="project" value="TreeGrafter"/>
</dbReference>
<dbReference type="SUPFAM" id="SSF54980">
    <property type="entry name" value="EF-G C-terminal domain-like"/>
    <property type="match status" value="1"/>
</dbReference>
<dbReference type="GO" id="GO:0043022">
    <property type="term" value="F:ribosome binding"/>
    <property type="evidence" value="ECO:0007669"/>
    <property type="project" value="TreeGrafter"/>
</dbReference>
<dbReference type="PANTHER" id="PTHR42908:SF3">
    <property type="entry name" value="ELONGATION FACTOR-LIKE GTPASE 1"/>
    <property type="match status" value="1"/>
</dbReference>
<dbReference type="GO" id="GO:1990904">
    <property type="term" value="C:ribonucleoprotein complex"/>
    <property type="evidence" value="ECO:0007669"/>
    <property type="project" value="TreeGrafter"/>
</dbReference>
<sequence length="122" mass="14044">MYAVLGRRHGRVLHGDMNQGSASFFVTAVLPVVESFAFASEIRKQTSGLAVPQLVFSHWEVIDIDPFWSPRTEEEYLHYGEKADSENRARKYMDAVRRRKGLAVEEKLVEFAEKQRTLSKNK</sequence>
<evidence type="ECO:0000259" key="1">
    <source>
        <dbReference type="Pfam" id="PF00679"/>
    </source>
</evidence>
<accession>A0AAW2HM73</accession>
<dbReference type="AlphaFoldDB" id="A0AAW2HM73"/>
<name>A0AAW2HM73_9NEOP</name>
<dbReference type="PANTHER" id="PTHR42908">
    <property type="entry name" value="TRANSLATION ELONGATION FACTOR-RELATED"/>
    <property type="match status" value="1"/>
</dbReference>
<proteinExistence type="predicted"/>
<organism evidence="2">
    <name type="scientific">Menopon gallinae</name>
    <name type="common">poultry shaft louse</name>
    <dbReference type="NCBI Taxonomy" id="328185"/>
    <lineage>
        <taxon>Eukaryota</taxon>
        <taxon>Metazoa</taxon>
        <taxon>Ecdysozoa</taxon>
        <taxon>Arthropoda</taxon>
        <taxon>Hexapoda</taxon>
        <taxon>Insecta</taxon>
        <taxon>Pterygota</taxon>
        <taxon>Neoptera</taxon>
        <taxon>Paraneoptera</taxon>
        <taxon>Psocodea</taxon>
        <taxon>Troctomorpha</taxon>
        <taxon>Phthiraptera</taxon>
        <taxon>Amblycera</taxon>
        <taxon>Menoponidae</taxon>
        <taxon>Menopon</taxon>
    </lineage>
</organism>
<dbReference type="FunFam" id="3.30.70.240:FF:000006">
    <property type="entry name" value="Elongation factor like GTPase 1"/>
    <property type="match status" value="1"/>
</dbReference>
<dbReference type="Pfam" id="PF00679">
    <property type="entry name" value="EFG_C"/>
    <property type="match status" value="1"/>
</dbReference>
<dbReference type="InterPro" id="IPR035647">
    <property type="entry name" value="EFG_III/V"/>
</dbReference>